<dbReference type="InterPro" id="IPR011335">
    <property type="entry name" value="Restrct_endonuc-II-like"/>
</dbReference>
<dbReference type="InterPro" id="IPR036390">
    <property type="entry name" value="WH_DNA-bd_sf"/>
</dbReference>
<keyword evidence="3" id="KW-0547">Nucleotide-binding</keyword>
<gene>
    <name evidence="3" type="ORF">JZM60_10155</name>
</gene>
<dbReference type="InterPro" id="IPR011579">
    <property type="entry name" value="ATPase_dom"/>
</dbReference>
<sequence>MRFYNREKELARLKEIAYLSEESAHLAVITGRRRVGKTELVRKFAEGRDDFLYFFVSKKKPRVLLDEFRDLLAVRVPLLASASFGSFDDFFRALFEITREQPLFIVFDEFQNFQQVDPAVFSTLQDLWDRSKDTSKGTIVCIGSVQTLMREIFEGAKEPLFGRITARLYVEPLIPDVVAEILADHQVDAVKHLPFFFTLFGGIPKYYFLLDRYRLFGATQAEIIRKFFCETDAILQNEGKDLLIEEFGKNYHLYFSILQVIAGGETQMARIADKSGINVNSISKYLDELVSCYQVIERRLPVTATRQEQKTGRYYLKDPLLRFWFRYLYRNQSLIEIGDEKGLLGKIQADISTFMGWSFEELIRAMLLKRNDGTVVPFTFTRIGGFWTKRGDVEIDIVALNEEDGAIFFGECKLSGKKFSVADARRLKEKARAVPWRSGDRREHFTLFCMDDLDTGAEQALAAEEVSVVRLHQLLPAS</sequence>
<protein>
    <submittedName>
        <fullName evidence="3">ATP-binding protein</fullName>
    </submittedName>
</protein>
<reference evidence="3 4" key="1">
    <citation type="submission" date="2021-03" db="EMBL/GenBank/DDBJ databases">
        <title>Geobacter metallireducens gen. nov. sp. nov., a microorganism capable of coupling the complete oxidation of organic compounds to the reduction of iron and other metals.</title>
        <authorList>
            <person name="Li Y."/>
        </authorList>
    </citation>
    <scope>NUCLEOTIDE SEQUENCE [LARGE SCALE GENOMIC DNA]</scope>
    <source>
        <strain evidence="3 4">Jerry-YX</strain>
    </source>
</reference>
<dbReference type="PANTHER" id="PTHR34704">
    <property type="entry name" value="ATPASE"/>
    <property type="match status" value="1"/>
</dbReference>
<dbReference type="InterPro" id="IPR004256">
    <property type="entry name" value="DUF234"/>
</dbReference>
<evidence type="ECO:0000259" key="2">
    <source>
        <dbReference type="Pfam" id="PF03008"/>
    </source>
</evidence>
<keyword evidence="4" id="KW-1185">Reference proteome</keyword>
<dbReference type="Proteomes" id="UP000663651">
    <property type="component" value="Chromosome"/>
</dbReference>
<dbReference type="InterPro" id="IPR027417">
    <property type="entry name" value="P-loop_NTPase"/>
</dbReference>
<feature type="domain" description="DUF234" evidence="2">
    <location>
        <begin position="324"/>
        <end position="416"/>
    </location>
</feature>
<dbReference type="RefSeq" id="WP_207162261.1">
    <property type="nucleotide sequence ID" value="NZ_CP071382.1"/>
</dbReference>
<keyword evidence="3" id="KW-0067">ATP-binding</keyword>
<dbReference type="Gene3D" id="3.40.50.300">
    <property type="entry name" value="P-loop containing nucleotide triphosphate hydrolases"/>
    <property type="match status" value="1"/>
</dbReference>
<dbReference type="PANTHER" id="PTHR34704:SF1">
    <property type="entry name" value="ATPASE"/>
    <property type="match status" value="1"/>
</dbReference>
<organism evidence="3 4">
    <name type="scientific">Geobacter benzoatilyticus</name>
    <dbReference type="NCBI Taxonomy" id="2815309"/>
    <lineage>
        <taxon>Bacteria</taxon>
        <taxon>Pseudomonadati</taxon>
        <taxon>Thermodesulfobacteriota</taxon>
        <taxon>Desulfuromonadia</taxon>
        <taxon>Geobacterales</taxon>
        <taxon>Geobacteraceae</taxon>
        <taxon>Geobacter</taxon>
    </lineage>
</organism>
<dbReference type="GO" id="GO:0005524">
    <property type="term" value="F:ATP binding"/>
    <property type="evidence" value="ECO:0007669"/>
    <property type="project" value="UniProtKB-KW"/>
</dbReference>
<dbReference type="Pfam" id="PF01637">
    <property type="entry name" value="ATPase_2"/>
    <property type="match status" value="1"/>
</dbReference>
<evidence type="ECO:0000313" key="3">
    <source>
        <dbReference type="EMBL" id="QSV44533.1"/>
    </source>
</evidence>
<dbReference type="SUPFAM" id="SSF52980">
    <property type="entry name" value="Restriction endonuclease-like"/>
    <property type="match status" value="1"/>
</dbReference>
<name>A0ABX7PZG4_9BACT</name>
<dbReference type="EMBL" id="CP071382">
    <property type="protein sequence ID" value="QSV44533.1"/>
    <property type="molecule type" value="Genomic_DNA"/>
</dbReference>
<proteinExistence type="predicted"/>
<accession>A0ABX7PZG4</accession>
<dbReference type="SUPFAM" id="SSF46785">
    <property type="entry name" value="Winged helix' DNA-binding domain"/>
    <property type="match status" value="1"/>
</dbReference>
<dbReference type="SUPFAM" id="SSF52540">
    <property type="entry name" value="P-loop containing nucleoside triphosphate hydrolases"/>
    <property type="match status" value="1"/>
</dbReference>
<evidence type="ECO:0000313" key="4">
    <source>
        <dbReference type="Proteomes" id="UP000663651"/>
    </source>
</evidence>
<evidence type="ECO:0000259" key="1">
    <source>
        <dbReference type="Pfam" id="PF01637"/>
    </source>
</evidence>
<dbReference type="Pfam" id="PF03008">
    <property type="entry name" value="DUF234"/>
    <property type="match status" value="1"/>
</dbReference>
<feature type="domain" description="ATPase" evidence="1">
    <location>
        <begin position="3"/>
        <end position="175"/>
    </location>
</feature>